<dbReference type="SMART" id="SM00225">
    <property type="entry name" value="BTB"/>
    <property type="match status" value="2"/>
</dbReference>
<dbReference type="InterPro" id="IPR000210">
    <property type="entry name" value="BTB/POZ_dom"/>
</dbReference>
<evidence type="ECO:0000313" key="3">
    <source>
        <dbReference type="Proteomes" id="UP001432322"/>
    </source>
</evidence>
<proteinExistence type="predicted"/>
<gene>
    <name evidence="2" type="ORF">PFISCL1PPCAC_16641</name>
</gene>
<accession>A0AAV5W651</accession>
<dbReference type="InterPro" id="IPR011333">
    <property type="entry name" value="SKP1/BTB/POZ_sf"/>
</dbReference>
<comment type="caution">
    <text evidence="2">The sequence shown here is derived from an EMBL/GenBank/DDBJ whole genome shotgun (WGS) entry which is preliminary data.</text>
</comment>
<dbReference type="CDD" id="cd18186">
    <property type="entry name" value="BTB_POZ_ZBTB_KLHL-like"/>
    <property type="match status" value="1"/>
</dbReference>
<sequence>FLTFIFLQLSTCQMARYGGYGLKDFTVSSLIAQTPLLVEDKTLFCSKELLSDLSPVFAALFYGDFSERRNGIFELGDVDYEEFVTLLRALHRPQDDIRDEYLEALLILSDRFHIPFLVDRVEEKLIETEYFNREEKGLLAYRYSLIRLEAHLCPPSHLVPSRTLEEVPELASIDGDYLARGSFPTIFCEGRLHRGDQTYIIGGIQWSLDEMEERASMPRDEMEMKLILRANEGRLTTIEWSIEGTVTIEMRDKWNNDLLEEKKYSLLLSNKSPSALLPPFFRKARSQYDILDPAFITTIRIEKVTGMRLPTKFDFSTPAEWRDIEFLLKDGKRLFACRKTLDILLYEFCPRNVRDGKVEIENVESEDMAAVLEFVYNKPAYTADFFDRLVRMKKRFGFRTLYEHVAKAISSTPVEYAMTSKIYWSIHGRHLQQVFPDGIDDGLWHGLWLTISCRLCMQRWTKMRKFVF</sequence>
<feature type="domain" description="BTB" evidence="1">
    <location>
        <begin position="32"/>
        <end position="99"/>
    </location>
</feature>
<feature type="non-terminal residue" evidence="2">
    <location>
        <position position="1"/>
    </location>
</feature>
<keyword evidence="3" id="KW-1185">Reference proteome</keyword>
<dbReference type="PROSITE" id="PS50097">
    <property type="entry name" value="BTB"/>
    <property type="match status" value="1"/>
</dbReference>
<protein>
    <recommendedName>
        <fullName evidence="1">BTB domain-containing protein</fullName>
    </recommendedName>
</protein>
<dbReference type="Pfam" id="PF00651">
    <property type="entry name" value="BTB"/>
    <property type="match status" value="1"/>
</dbReference>
<dbReference type="SUPFAM" id="SSF54695">
    <property type="entry name" value="POZ domain"/>
    <property type="match status" value="1"/>
</dbReference>
<dbReference type="EMBL" id="BTSY01000004">
    <property type="protein sequence ID" value="GMT25344.1"/>
    <property type="molecule type" value="Genomic_DNA"/>
</dbReference>
<reference evidence="2" key="1">
    <citation type="submission" date="2023-10" db="EMBL/GenBank/DDBJ databases">
        <title>Genome assembly of Pristionchus species.</title>
        <authorList>
            <person name="Yoshida K."/>
            <person name="Sommer R.J."/>
        </authorList>
    </citation>
    <scope>NUCLEOTIDE SEQUENCE</scope>
    <source>
        <strain evidence="2">RS5133</strain>
    </source>
</reference>
<evidence type="ECO:0000313" key="2">
    <source>
        <dbReference type="EMBL" id="GMT25344.1"/>
    </source>
</evidence>
<dbReference type="Proteomes" id="UP001432322">
    <property type="component" value="Unassembled WGS sequence"/>
</dbReference>
<dbReference type="Gene3D" id="3.30.710.10">
    <property type="entry name" value="Potassium Channel Kv1.1, Chain A"/>
    <property type="match status" value="1"/>
</dbReference>
<dbReference type="PANTHER" id="PTHR22744">
    <property type="entry name" value="HELIX LOOP HELIX PROTEIN 21-RELATED"/>
    <property type="match status" value="1"/>
</dbReference>
<dbReference type="PANTHER" id="PTHR22744:SF14">
    <property type="entry name" value="BTB DOMAIN-CONTAINING PROTEIN-RELATED"/>
    <property type="match status" value="1"/>
</dbReference>
<organism evidence="2 3">
    <name type="scientific">Pristionchus fissidentatus</name>
    <dbReference type="NCBI Taxonomy" id="1538716"/>
    <lineage>
        <taxon>Eukaryota</taxon>
        <taxon>Metazoa</taxon>
        <taxon>Ecdysozoa</taxon>
        <taxon>Nematoda</taxon>
        <taxon>Chromadorea</taxon>
        <taxon>Rhabditida</taxon>
        <taxon>Rhabditina</taxon>
        <taxon>Diplogasteromorpha</taxon>
        <taxon>Diplogasteroidea</taxon>
        <taxon>Neodiplogasteridae</taxon>
        <taxon>Pristionchus</taxon>
    </lineage>
</organism>
<dbReference type="AlphaFoldDB" id="A0AAV5W651"/>
<evidence type="ECO:0000259" key="1">
    <source>
        <dbReference type="PROSITE" id="PS50097"/>
    </source>
</evidence>
<name>A0AAV5W651_9BILA</name>